<protein>
    <submittedName>
        <fullName evidence="2">SHSP domain-containing protein</fullName>
    </submittedName>
</protein>
<evidence type="ECO:0000313" key="1">
    <source>
        <dbReference type="Proteomes" id="UP000095286"/>
    </source>
</evidence>
<reference evidence="2" key="1">
    <citation type="submission" date="2016-11" db="UniProtKB">
        <authorList>
            <consortium name="WormBaseParasite"/>
        </authorList>
    </citation>
    <scope>IDENTIFICATION</scope>
    <source>
        <strain evidence="2">KR3021</strain>
    </source>
</reference>
<sequence length="136" mass="15962">MDIFKELQTTFDASLHPYVSIPRKAEKHLFNGNFYITPWTEVEYKKGIFKLDMNLPHCNQKDIKLEVKPDDTLCVYAESEVNVDNVICKSSTKKCYQMPLNLRKPSLKSSFEKDGWLHVEAETEDKEVKRELLMFL</sequence>
<proteinExistence type="predicted"/>
<organism evidence="1 2">
    <name type="scientific">Rhabditophanes sp. KR3021</name>
    <dbReference type="NCBI Taxonomy" id="114890"/>
    <lineage>
        <taxon>Eukaryota</taxon>
        <taxon>Metazoa</taxon>
        <taxon>Ecdysozoa</taxon>
        <taxon>Nematoda</taxon>
        <taxon>Chromadorea</taxon>
        <taxon>Rhabditida</taxon>
        <taxon>Tylenchina</taxon>
        <taxon>Panagrolaimomorpha</taxon>
        <taxon>Strongyloidoidea</taxon>
        <taxon>Alloionematidae</taxon>
        <taxon>Rhabditophanes</taxon>
    </lineage>
</organism>
<evidence type="ECO:0000313" key="2">
    <source>
        <dbReference type="WBParaSite" id="RSKR_0000998300.1"/>
    </source>
</evidence>
<dbReference type="Proteomes" id="UP000095286">
    <property type="component" value="Unplaced"/>
</dbReference>
<dbReference type="WBParaSite" id="RSKR_0000998300.1">
    <property type="protein sequence ID" value="RSKR_0000998300.1"/>
    <property type="gene ID" value="RSKR_0000998300"/>
</dbReference>
<accession>A0AC35UC35</accession>
<name>A0AC35UC35_9BILA</name>